<protein>
    <submittedName>
        <fullName evidence="2">Transposase</fullName>
    </submittedName>
</protein>
<reference evidence="3" key="1">
    <citation type="submission" date="2019-08" db="EMBL/GenBank/DDBJ databases">
        <title>Limnoglobus roseus gen. nov., sp. nov., a novel freshwater planctomycete with a giant genome from the family Gemmataceae.</title>
        <authorList>
            <person name="Kulichevskaya I.S."/>
            <person name="Naumoff D.G."/>
            <person name="Miroshnikov K."/>
            <person name="Ivanova A."/>
            <person name="Philippov D.A."/>
            <person name="Hakobyan A."/>
            <person name="Rijpstra I.C."/>
            <person name="Sinninghe Damste J.S."/>
            <person name="Liesack W."/>
            <person name="Dedysh S.N."/>
        </authorList>
    </citation>
    <scope>NUCLEOTIDE SEQUENCE [LARGE SCALE GENOMIC DNA]</scope>
    <source>
        <strain evidence="3">PX52</strain>
    </source>
</reference>
<dbReference type="KEGG" id="lrs:PX52LOC_03820"/>
<proteinExistence type="predicted"/>
<dbReference type="AlphaFoldDB" id="A0A5C1AFU1"/>
<dbReference type="Proteomes" id="UP000324974">
    <property type="component" value="Chromosome"/>
</dbReference>
<feature type="region of interest" description="Disordered" evidence="1">
    <location>
        <begin position="93"/>
        <end position="116"/>
    </location>
</feature>
<feature type="compositionally biased region" description="Basic and acidic residues" evidence="1">
    <location>
        <begin position="93"/>
        <end position="106"/>
    </location>
</feature>
<accession>A0A5C1AFU1</accession>
<sequence>MAQRPSPTRVNDPRYRADPDLAQALGLLGAEKFEMMMTFLHSPVAKRVRTNNHVERTNRRLRHFEKVRYKWRRRRTIVRFIVLALERWHHRRITQEQHKDARDQKPHARLPGKQAA</sequence>
<name>A0A5C1AFU1_9BACT</name>
<organism evidence="2 3">
    <name type="scientific">Limnoglobus roseus</name>
    <dbReference type="NCBI Taxonomy" id="2598579"/>
    <lineage>
        <taxon>Bacteria</taxon>
        <taxon>Pseudomonadati</taxon>
        <taxon>Planctomycetota</taxon>
        <taxon>Planctomycetia</taxon>
        <taxon>Gemmatales</taxon>
        <taxon>Gemmataceae</taxon>
        <taxon>Limnoglobus</taxon>
    </lineage>
</organism>
<evidence type="ECO:0000313" key="3">
    <source>
        <dbReference type="Proteomes" id="UP000324974"/>
    </source>
</evidence>
<keyword evidence="3" id="KW-1185">Reference proteome</keyword>
<gene>
    <name evidence="2" type="ORF">PX52LOC_03820</name>
</gene>
<evidence type="ECO:0000313" key="2">
    <source>
        <dbReference type="EMBL" id="QEL16846.1"/>
    </source>
</evidence>
<dbReference type="EMBL" id="CP042425">
    <property type="protein sequence ID" value="QEL16846.1"/>
    <property type="molecule type" value="Genomic_DNA"/>
</dbReference>
<evidence type="ECO:0000256" key="1">
    <source>
        <dbReference type="SAM" id="MobiDB-lite"/>
    </source>
</evidence>